<name>A0A9N8VLZ1_FUNMO</name>
<evidence type="ECO:0000313" key="2">
    <source>
        <dbReference type="Proteomes" id="UP000789375"/>
    </source>
</evidence>
<proteinExistence type="predicted"/>
<sequence length="72" mass="8111">AKTETDISNPDENRQECPISEYIRSLIQMEIDRIATTILSISPSYSEPSNLIRFSNSASVKSLQAQIRSRIP</sequence>
<feature type="non-terminal residue" evidence="1">
    <location>
        <position position="72"/>
    </location>
</feature>
<dbReference type="AlphaFoldDB" id="A0A9N8VLZ1"/>
<dbReference type="EMBL" id="CAJVPP010000202">
    <property type="protein sequence ID" value="CAG8455022.1"/>
    <property type="molecule type" value="Genomic_DNA"/>
</dbReference>
<protein>
    <submittedName>
        <fullName evidence="1">2011_t:CDS:1</fullName>
    </submittedName>
</protein>
<reference evidence="1" key="1">
    <citation type="submission" date="2021-06" db="EMBL/GenBank/DDBJ databases">
        <authorList>
            <person name="Kallberg Y."/>
            <person name="Tangrot J."/>
            <person name="Rosling A."/>
        </authorList>
    </citation>
    <scope>NUCLEOTIDE SEQUENCE</scope>
    <source>
        <strain evidence="1">87-6 pot B 2015</strain>
    </source>
</reference>
<evidence type="ECO:0000313" key="1">
    <source>
        <dbReference type="EMBL" id="CAG8455022.1"/>
    </source>
</evidence>
<comment type="caution">
    <text evidence="1">The sequence shown here is derived from an EMBL/GenBank/DDBJ whole genome shotgun (WGS) entry which is preliminary data.</text>
</comment>
<organism evidence="1 2">
    <name type="scientific">Funneliformis mosseae</name>
    <name type="common">Endomycorrhizal fungus</name>
    <name type="synonym">Glomus mosseae</name>
    <dbReference type="NCBI Taxonomy" id="27381"/>
    <lineage>
        <taxon>Eukaryota</taxon>
        <taxon>Fungi</taxon>
        <taxon>Fungi incertae sedis</taxon>
        <taxon>Mucoromycota</taxon>
        <taxon>Glomeromycotina</taxon>
        <taxon>Glomeromycetes</taxon>
        <taxon>Glomerales</taxon>
        <taxon>Glomeraceae</taxon>
        <taxon>Funneliformis</taxon>
    </lineage>
</organism>
<dbReference type="Proteomes" id="UP000789375">
    <property type="component" value="Unassembled WGS sequence"/>
</dbReference>
<keyword evidence="2" id="KW-1185">Reference proteome</keyword>
<gene>
    <name evidence="1" type="ORF">FMOSSE_LOCUS1738</name>
</gene>
<accession>A0A9N8VLZ1</accession>